<gene>
    <name evidence="3" type="ORF">SYYSPA8_12640</name>
</gene>
<evidence type="ECO:0000259" key="2">
    <source>
        <dbReference type="Pfam" id="PF13699"/>
    </source>
</evidence>
<dbReference type="InterPro" id="IPR025295">
    <property type="entry name" value="eCIS_core_dom"/>
</dbReference>
<name>A0ABQ5NXR3_9ACTN</name>
<protein>
    <recommendedName>
        <fullName evidence="2">eCIS core domain-containing protein</fullName>
    </recommendedName>
</protein>
<feature type="compositionally biased region" description="Basic residues" evidence="1">
    <location>
        <begin position="419"/>
        <end position="444"/>
    </location>
</feature>
<dbReference type="EMBL" id="BSBI01000004">
    <property type="protein sequence ID" value="GLF95147.1"/>
    <property type="molecule type" value="Genomic_DNA"/>
</dbReference>
<feature type="domain" description="eCIS core" evidence="2">
    <location>
        <begin position="44"/>
        <end position="119"/>
    </location>
</feature>
<proteinExistence type="predicted"/>
<evidence type="ECO:0000313" key="3">
    <source>
        <dbReference type="EMBL" id="GLF95147.1"/>
    </source>
</evidence>
<feature type="region of interest" description="Disordered" evidence="1">
    <location>
        <begin position="1"/>
        <end position="47"/>
    </location>
</feature>
<sequence length="444" mass="48492">MSTSHDRVQDAQSARAERRRRRRERAAGARVWGPKDIVSGAGQPLDPGVRRELEERLGHDLSRVRLHTDREAGVLTRMLGADAVAVGQDIFFGEGAYRPGTADGRRLLAHELLHTVQNPHGLGVLRVGRDPGAVSLPQQSIEREAESAARAAIQAEQAGTQEPAPEVGQGRATPGWLRYATVDADRSRAEAIDPATLVDRLANSLVRSLRGDPEDLSQRTRKQLARLPVELLDTVLGRLEVRLLASEHDRVLDFVDEIETYEEHAEDGLERYSHEAPQIEPDTAEEIRTERENAQRNAEERTAQEQRPRLAPGPEKEQSGQEGAAGSTPRQGGTPEHRGTVQGAGAPREADQKPPAWRPRSGKGTAPSAPAPAPQRQQPSSSPPSGRASDGGRESTPRWTARSRAAARAVRRGPSGRTRPLRARRSRRPGTARARPRRRSPGAS</sequence>
<dbReference type="Proteomes" id="UP001291653">
    <property type="component" value="Unassembled WGS sequence"/>
</dbReference>
<reference evidence="3 4" key="1">
    <citation type="submission" date="2022-10" db="EMBL/GenBank/DDBJ databases">
        <title>Draft genome sequence of Streptomyces sp. YSPA8.</title>
        <authorList>
            <person name="Moriuchi R."/>
            <person name="Dohra H."/>
            <person name="Yamamura H."/>
            <person name="Kodani S."/>
        </authorList>
    </citation>
    <scope>NUCLEOTIDE SEQUENCE [LARGE SCALE GENOMIC DNA]</scope>
    <source>
        <strain evidence="3 4">YSPA8</strain>
    </source>
</reference>
<accession>A0ABQ5NXR3</accession>
<feature type="compositionally biased region" description="Low complexity" evidence="1">
    <location>
        <begin position="374"/>
        <end position="388"/>
    </location>
</feature>
<feature type="compositionally biased region" description="Low complexity" evidence="1">
    <location>
        <begin position="148"/>
        <end position="158"/>
    </location>
</feature>
<evidence type="ECO:0000256" key="1">
    <source>
        <dbReference type="SAM" id="MobiDB-lite"/>
    </source>
</evidence>
<feature type="compositionally biased region" description="Basic and acidic residues" evidence="1">
    <location>
        <begin position="285"/>
        <end position="319"/>
    </location>
</feature>
<comment type="caution">
    <text evidence="3">The sequence shown here is derived from an EMBL/GenBank/DDBJ whole genome shotgun (WGS) entry which is preliminary data.</text>
</comment>
<evidence type="ECO:0000313" key="4">
    <source>
        <dbReference type="Proteomes" id="UP001291653"/>
    </source>
</evidence>
<feature type="region of interest" description="Disordered" evidence="1">
    <location>
        <begin position="139"/>
        <end position="172"/>
    </location>
</feature>
<organism evidence="3 4">
    <name type="scientific">Streptomyces yaizuensis</name>
    <dbReference type="NCBI Taxonomy" id="2989713"/>
    <lineage>
        <taxon>Bacteria</taxon>
        <taxon>Bacillati</taxon>
        <taxon>Actinomycetota</taxon>
        <taxon>Actinomycetes</taxon>
        <taxon>Kitasatosporales</taxon>
        <taxon>Streptomycetaceae</taxon>
        <taxon>Streptomyces</taxon>
    </lineage>
</organism>
<feature type="region of interest" description="Disordered" evidence="1">
    <location>
        <begin position="265"/>
        <end position="444"/>
    </location>
</feature>
<feature type="compositionally biased region" description="Basic and acidic residues" evidence="1">
    <location>
        <begin position="265"/>
        <end position="274"/>
    </location>
</feature>
<keyword evidence="4" id="KW-1185">Reference proteome</keyword>
<dbReference type="Pfam" id="PF13699">
    <property type="entry name" value="eCIS_core"/>
    <property type="match status" value="1"/>
</dbReference>